<dbReference type="GO" id="GO:0005615">
    <property type="term" value="C:extracellular space"/>
    <property type="evidence" value="ECO:0007669"/>
    <property type="project" value="TreeGrafter"/>
</dbReference>
<dbReference type="Proteomes" id="UP000285301">
    <property type="component" value="Unassembled WGS sequence"/>
</dbReference>
<feature type="compositionally biased region" description="Pro residues" evidence="3">
    <location>
        <begin position="81"/>
        <end position="95"/>
    </location>
</feature>
<dbReference type="InterPro" id="IPR000618">
    <property type="entry name" value="Insect_cuticle"/>
</dbReference>
<feature type="compositionally biased region" description="Polar residues" evidence="3">
    <location>
        <begin position="248"/>
        <end position="258"/>
    </location>
</feature>
<evidence type="ECO:0000256" key="1">
    <source>
        <dbReference type="ARBA" id="ARBA00022460"/>
    </source>
</evidence>
<evidence type="ECO:0000313" key="5">
    <source>
        <dbReference type="Proteomes" id="UP000285301"/>
    </source>
</evidence>
<dbReference type="Pfam" id="PF00379">
    <property type="entry name" value="Chitin_bind_4"/>
    <property type="match status" value="1"/>
</dbReference>
<dbReference type="PANTHER" id="PTHR12236:SF95">
    <property type="entry name" value="CUTICULAR PROTEIN 76BD, ISOFORM C-RELATED"/>
    <property type="match status" value="1"/>
</dbReference>
<evidence type="ECO:0000256" key="2">
    <source>
        <dbReference type="PROSITE-ProRule" id="PRU00497"/>
    </source>
</evidence>
<reference evidence="4 5" key="1">
    <citation type="journal article" date="2018" name="Gigascience">
        <title>Genomes of trombidid mites reveal novel predicted allergens and laterally-transferred genes associated with secondary metabolism.</title>
        <authorList>
            <person name="Dong X."/>
            <person name="Chaisiri K."/>
            <person name="Xia D."/>
            <person name="Armstrong S.D."/>
            <person name="Fang Y."/>
            <person name="Donnelly M.J."/>
            <person name="Kadowaki T."/>
            <person name="McGarry J.W."/>
            <person name="Darby A.C."/>
            <person name="Makepeace B.L."/>
        </authorList>
    </citation>
    <scope>NUCLEOTIDE SEQUENCE [LARGE SCALE GENOMIC DNA]</scope>
    <source>
        <strain evidence="4">UoL-WK</strain>
    </source>
</reference>
<evidence type="ECO:0000313" key="4">
    <source>
        <dbReference type="EMBL" id="RWS17989.1"/>
    </source>
</evidence>
<feature type="compositionally biased region" description="Basic and acidic residues" evidence="3">
    <location>
        <begin position="284"/>
        <end position="338"/>
    </location>
</feature>
<dbReference type="AlphaFoldDB" id="A0A3S3P9Q3"/>
<dbReference type="EMBL" id="NCKU01000009">
    <property type="protein sequence ID" value="RWS17989.1"/>
    <property type="molecule type" value="Genomic_DNA"/>
</dbReference>
<dbReference type="GO" id="GO:0042302">
    <property type="term" value="F:structural constituent of cuticle"/>
    <property type="evidence" value="ECO:0007669"/>
    <property type="project" value="UniProtKB-UniRule"/>
</dbReference>
<feature type="compositionally biased region" description="Basic and acidic residues" evidence="3">
    <location>
        <begin position="128"/>
        <end position="149"/>
    </location>
</feature>
<dbReference type="GO" id="GO:0031012">
    <property type="term" value="C:extracellular matrix"/>
    <property type="evidence" value="ECO:0007669"/>
    <property type="project" value="TreeGrafter"/>
</dbReference>
<feature type="region of interest" description="Disordered" evidence="3">
    <location>
        <begin position="562"/>
        <end position="595"/>
    </location>
</feature>
<feature type="compositionally biased region" description="Low complexity" evidence="3">
    <location>
        <begin position="464"/>
        <end position="475"/>
    </location>
</feature>
<evidence type="ECO:0000256" key="3">
    <source>
        <dbReference type="SAM" id="MobiDB-lite"/>
    </source>
</evidence>
<keyword evidence="1 2" id="KW-0193">Cuticle</keyword>
<dbReference type="PANTHER" id="PTHR12236">
    <property type="entry name" value="STRUCTURAL CONTITUENT OF CUTICLE"/>
    <property type="match status" value="1"/>
</dbReference>
<dbReference type="PROSITE" id="PS51155">
    <property type="entry name" value="CHIT_BIND_RR_2"/>
    <property type="match status" value="1"/>
</dbReference>
<feature type="compositionally biased region" description="Basic and acidic residues" evidence="3">
    <location>
        <begin position="575"/>
        <end position="589"/>
    </location>
</feature>
<feature type="region of interest" description="Disordered" evidence="3">
    <location>
        <begin position="387"/>
        <end position="525"/>
    </location>
</feature>
<feature type="compositionally biased region" description="Basic and acidic residues" evidence="3">
    <location>
        <begin position="259"/>
        <end position="270"/>
    </location>
</feature>
<comment type="caution">
    <text evidence="4">The sequence shown here is derived from an EMBL/GenBank/DDBJ whole genome shotgun (WGS) entry which is preliminary data.</text>
</comment>
<feature type="compositionally biased region" description="Low complexity" evidence="3">
    <location>
        <begin position="363"/>
        <end position="374"/>
    </location>
</feature>
<protein>
    <submittedName>
        <fullName evidence="4">Cuticle protein 16.8-like protein</fullName>
    </submittedName>
</protein>
<gene>
    <name evidence="4" type="ORF">B4U79_06507</name>
</gene>
<accession>A0A3S3P9Q3</accession>
<feature type="compositionally biased region" description="Basic and acidic residues" evidence="3">
    <location>
        <begin position="349"/>
        <end position="362"/>
    </location>
</feature>
<dbReference type="InterPro" id="IPR051217">
    <property type="entry name" value="Insect_Cuticle_Struc_Prot"/>
</dbReference>
<name>A0A3S3P9Q3_9ACAR</name>
<dbReference type="InterPro" id="IPR031311">
    <property type="entry name" value="CHIT_BIND_RR_consensus"/>
</dbReference>
<sequence>MPYSFGYEVRDPYGNEQYRKELSNGQRVTGSYGYYGPDGLYRHVDYIADEFGFRANIRTNEPGVKNENPASVRINSRPYIYPSPPPPPPGPPFSSPPSGRFLPPVTEPGDFPRPPTRNDGFGQRNGFGRREPIDRDRGVGRPPIRDIKPSTRPPIDGRNGAYGKDQNDRGIDRRPGDREGDQKDYDRRVGGYDRRPIDAGRPVRPPGPPGQTPPDDRRPYDRGGFSTGRDDRRPSESGRGFDQAGREVQTQRPVTINGDSREKDDERGIAGDRGVTQRPLTDIDDSREKDKFYPSKEQDQKKDGFGQRKRPIFDEERKSPREKYPPSRVDYERERFDPSRVGITPQKPSRGEVESGKEEPSRGTKGTKGVYGVKTAKPTVTVYISDGPLFMKTDIPPLPKPQTETDISKKGPIDLPKLPPGKGESPSVYEKPVPSPSPTPTTRQKPNEEEKRKVSGPPSTKGQSFPPSSSIPTSPDFKPSPFGPNDQQISNLKFDDENDQNAKLKRYSEAAFISHNPSQSGEPKKEYKVYSTLPVSYQYSQIIHLLNGVPHEQNVFREVPPRNRYDADLSGSSVKESDQEIEREMEGDNSKSSPMLLPLQVPTSTLESFVSSPAPTVTTITKNNSTLDKAFEKKEMKKSGASENKKFDWTSYYHSDVEHVYGSNNKKNL</sequence>
<dbReference type="STRING" id="1965070.A0A3S3P9Q3"/>
<proteinExistence type="predicted"/>
<dbReference type="PROSITE" id="PS00233">
    <property type="entry name" value="CHIT_BIND_RR_1"/>
    <property type="match status" value="1"/>
</dbReference>
<dbReference type="OrthoDB" id="6425109at2759"/>
<keyword evidence="5" id="KW-1185">Reference proteome</keyword>
<organism evidence="4 5">
    <name type="scientific">Dinothrombium tinctorium</name>
    <dbReference type="NCBI Taxonomy" id="1965070"/>
    <lineage>
        <taxon>Eukaryota</taxon>
        <taxon>Metazoa</taxon>
        <taxon>Ecdysozoa</taxon>
        <taxon>Arthropoda</taxon>
        <taxon>Chelicerata</taxon>
        <taxon>Arachnida</taxon>
        <taxon>Acari</taxon>
        <taxon>Acariformes</taxon>
        <taxon>Trombidiformes</taxon>
        <taxon>Prostigmata</taxon>
        <taxon>Anystina</taxon>
        <taxon>Parasitengona</taxon>
        <taxon>Trombidioidea</taxon>
        <taxon>Trombidiidae</taxon>
        <taxon>Dinothrombium</taxon>
    </lineage>
</organism>
<feature type="compositionally biased region" description="Pro residues" evidence="3">
    <location>
        <begin position="203"/>
        <end position="212"/>
    </location>
</feature>
<feature type="compositionally biased region" description="Basic and acidic residues" evidence="3">
    <location>
        <begin position="165"/>
        <end position="198"/>
    </location>
</feature>
<feature type="region of interest" description="Disordered" evidence="3">
    <location>
        <begin position="59"/>
        <end position="374"/>
    </location>
</feature>